<sequence>MLLVLNVIPNIARNVNVITRILRCTSVALTESLINSSQLVNKAKEELIQKIIQARKNEITFVKSLTHFDTRTRINVSEVQQQFNLVSQKIEGDFSWVKMLVEETLLQANRLLAAMFVICLVTSSTWYLKAYLTDVRFDNVYVTRQLEQLARRNGIEILPGDAKRLISSRGCRMSQREFLRCVPYLLVITSYLILTLVVIAVDHMVFHFIVAGGLWLSDVPSVTATIDVKYTVRRITPICSLFHSSCDEEILRHQKPYRWSFNLVPGRCVIEPSEPDRGVVLQLGLLYLMAYVLVVFEVYIRRVRRKVSASFFERQEERRIVFLYRKIVAKQEKKRTGVFFVKVSEGKA</sequence>
<dbReference type="PANTHER" id="PTHR21041">
    <property type="entry name" value="DENDRITIC CELL-SPECIFIC TRANSMEMBRANE PROTEIN"/>
    <property type="match status" value="1"/>
</dbReference>
<evidence type="ECO:0000256" key="3">
    <source>
        <dbReference type="ARBA" id="ARBA00022989"/>
    </source>
</evidence>
<comment type="subcellular location">
    <subcellularLocation>
        <location evidence="1">Membrane</location>
        <topology evidence="1">Multi-pass membrane protein</topology>
    </subcellularLocation>
</comment>
<keyword evidence="2 5" id="KW-0812">Transmembrane</keyword>
<dbReference type="AlphaFoldDB" id="A0A8J7NXN3"/>
<feature type="transmembrane region" description="Helical" evidence="5">
    <location>
        <begin position="182"/>
        <end position="210"/>
    </location>
</feature>
<feature type="non-terminal residue" evidence="7">
    <location>
        <position position="348"/>
    </location>
</feature>
<feature type="non-terminal residue" evidence="7">
    <location>
        <position position="1"/>
    </location>
</feature>
<dbReference type="Proteomes" id="UP000736164">
    <property type="component" value="Unassembled WGS sequence"/>
</dbReference>
<comment type="caution">
    <text evidence="7">The sequence shown here is derived from an EMBL/GenBank/DDBJ whole genome shotgun (WGS) entry which is preliminary data.</text>
</comment>
<dbReference type="InterPro" id="IPR051856">
    <property type="entry name" value="CSR-E3_Ligase_Protein"/>
</dbReference>
<dbReference type="InterPro" id="IPR012858">
    <property type="entry name" value="DC_STAMP-like"/>
</dbReference>
<gene>
    <name evidence="7" type="primary">Ocstamp_1</name>
    <name evidence="7" type="ORF">GTO95_0006126</name>
</gene>
<name>A0A8J7NXN3_ATRSP</name>
<accession>A0A8J7NXN3</accession>
<organism evidence="7 8">
    <name type="scientific">Atractosteus spatula</name>
    <name type="common">Alligator gar</name>
    <name type="synonym">Lepisosteus spatula</name>
    <dbReference type="NCBI Taxonomy" id="7917"/>
    <lineage>
        <taxon>Eukaryota</taxon>
        <taxon>Metazoa</taxon>
        <taxon>Chordata</taxon>
        <taxon>Craniata</taxon>
        <taxon>Vertebrata</taxon>
        <taxon>Euteleostomi</taxon>
        <taxon>Actinopterygii</taxon>
        <taxon>Neopterygii</taxon>
        <taxon>Holostei</taxon>
        <taxon>Semionotiformes</taxon>
        <taxon>Lepisosteidae</taxon>
        <taxon>Atractosteus</taxon>
    </lineage>
</organism>
<proteinExistence type="predicted"/>
<evidence type="ECO:0000256" key="5">
    <source>
        <dbReference type="SAM" id="Phobius"/>
    </source>
</evidence>
<dbReference type="GO" id="GO:0016020">
    <property type="term" value="C:membrane"/>
    <property type="evidence" value="ECO:0007669"/>
    <property type="project" value="UniProtKB-SubCell"/>
</dbReference>
<evidence type="ECO:0000313" key="8">
    <source>
        <dbReference type="Proteomes" id="UP000736164"/>
    </source>
</evidence>
<evidence type="ECO:0000313" key="7">
    <source>
        <dbReference type="EMBL" id="MBN3321662.1"/>
    </source>
</evidence>
<keyword evidence="3 5" id="KW-1133">Transmembrane helix</keyword>
<feature type="transmembrane region" description="Helical" evidence="5">
    <location>
        <begin position="279"/>
        <end position="300"/>
    </location>
</feature>
<evidence type="ECO:0000256" key="2">
    <source>
        <dbReference type="ARBA" id="ARBA00022692"/>
    </source>
</evidence>
<keyword evidence="8" id="KW-1185">Reference proteome</keyword>
<reference evidence="7" key="1">
    <citation type="journal article" date="2021" name="Cell">
        <title>Tracing the genetic footprints of vertebrate landing in non-teleost ray-finned fishes.</title>
        <authorList>
            <person name="Bi X."/>
            <person name="Wang K."/>
            <person name="Yang L."/>
            <person name="Pan H."/>
            <person name="Jiang H."/>
            <person name="Wei Q."/>
            <person name="Fang M."/>
            <person name="Yu H."/>
            <person name="Zhu C."/>
            <person name="Cai Y."/>
            <person name="He Y."/>
            <person name="Gan X."/>
            <person name="Zeng H."/>
            <person name="Yu D."/>
            <person name="Zhu Y."/>
            <person name="Jiang H."/>
            <person name="Qiu Q."/>
            <person name="Yang H."/>
            <person name="Zhang Y.E."/>
            <person name="Wang W."/>
            <person name="Zhu M."/>
            <person name="He S."/>
            <person name="Zhang G."/>
        </authorList>
    </citation>
    <scope>NUCLEOTIDE SEQUENCE</scope>
    <source>
        <strain evidence="7">Allg_001</strain>
    </source>
</reference>
<evidence type="ECO:0000256" key="1">
    <source>
        <dbReference type="ARBA" id="ARBA00004141"/>
    </source>
</evidence>
<keyword evidence="4 5" id="KW-0472">Membrane</keyword>
<protein>
    <submittedName>
        <fullName evidence="7">OCSTP protein</fullName>
    </submittedName>
</protein>
<feature type="domain" description="Dendritic cell-specific transmembrane protein-like" evidence="6">
    <location>
        <begin position="137"/>
        <end position="324"/>
    </location>
</feature>
<evidence type="ECO:0000259" key="6">
    <source>
        <dbReference type="Pfam" id="PF07782"/>
    </source>
</evidence>
<dbReference type="Pfam" id="PF07782">
    <property type="entry name" value="DC_STAMP"/>
    <property type="match status" value="1"/>
</dbReference>
<dbReference type="EMBL" id="JAAWVO010056285">
    <property type="protein sequence ID" value="MBN3321662.1"/>
    <property type="molecule type" value="Genomic_DNA"/>
</dbReference>
<feature type="transmembrane region" description="Helical" evidence="5">
    <location>
        <begin position="108"/>
        <end position="128"/>
    </location>
</feature>
<dbReference type="PANTHER" id="PTHR21041:SF3">
    <property type="entry name" value="OSTEOCLAST STIMULATORY TRANSMEMBRANE PROTEIN"/>
    <property type="match status" value="1"/>
</dbReference>
<evidence type="ECO:0000256" key="4">
    <source>
        <dbReference type="ARBA" id="ARBA00023136"/>
    </source>
</evidence>